<evidence type="ECO:0000313" key="9">
    <source>
        <dbReference type="Proteomes" id="UP000253061"/>
    </source>
</evidence>
<dbReference type="InterPro" id="IPR012556">
    <property type="entry name" value="Entericidin"/>
</dbReference>
<gene>
    <name evidence="8" type="ORF">TH6_12445</name>
</gene>
<dbReference type="EMBL" id="JPWB01000005">
    <property type="protein sequence ID" value="RCK21421.1"/>
    <property type="molecule type" value="Genomic_DNA"/>
</dbReference>
<keyword evidence="4" id="KW-0472">Membrane</keyword>
<organism evidence="8 9">
    <name type="scientific">Thalassospira profundimaris</name>
    <dbReference type="NCBI Taxonomy" id="502049"/>
    <lineage>
        <taxon>Bacteria</taxon>
        <taxon>Pseudomonadati</taxon>
        <taxon>Pseudomonadota</taxon>
        <taxon>Alphaproteobacteria</taxon>
        <taxon>Rhodospirillales</taxon>
        <taxon>Thalassospiraceae</taxon>
        <taxon>Thalassospira</taxon>
    </lineage>
</organism>
<reference evidence="8 9" key="1">
    <citation type="submission" date="2014-07" db="EMBL/GenBank/DDBJ databases">
        <title>Draft genome sequence of Thalassospira profundimaris R8-17.</title>
        <authorList>
            <person name="Lai Q."/>
            <person name="Shao Z."/>
        </authorList>
    </citation>
    <scope>NUCLEOTIDE SEQUENCE [LARGE SCALE GENOMIC DNA]</scope>
    <source>
        <strain evidence="8 9">R8-17</strain>
    </source>
</reference>
<keyword evidence="2" id="KW-1003">Cell membrane</keyword>
<evidence type="ECO:0000256" key="2">
    <source>
        <dbReference type="ARBA" id="ARBA00022475"/>
    </source>
</evidence>
<dbReference type="Pfam" id="PF08085">
    <property type="entry name" value="Entericidin"/>
    <property type="match status" value="1"/>
</dbReference>
<dbReference type="GO" id="GO:0009636">
    <property type="term" value="P:response to toxic substance"/>
    <property type="evidence" value="ECO:0007669"/>
    <property type="project" value="InterPro"/>
</dbReference>
<protein>
    <submittedName>
        <fullName evidence="8">Entericidin</fullName>
    </submittedName>
</protein>
<sequence>MSNTMKKLFAILMISGMGLGLAACETAEGFGEDVEDAGEAIQEEAD</sequence>
<evidence type="ECO:0000256" key="1">
    <source>
        <dbReference type="ARBA" id="ARBA00010296"/>
    </source>
</evidence>
<dbReference type="GO" id="GO:0016020">
    <property type="term" value="C:membrane"/>
    <property type="evidence" value="ECO:0007669"/>
    <property type="project" value="InterPro"/>
</dbReference>
<dbReference type="RefSeq" id="WP_062955506.1">
    <property type="nucleotide sequence ID" value="NZ_JPWB01000005.1"/>
</dbReference>
<keyword evidence="3 7" id="KW-0732">Signal</keyword>
<evidence type="ECO:0000313" key="8">
    <source>
        <dbReference type="EMBL" id="RCK21421.1"/>
    </source>
</evidence>
<comment type="caution">
    <text evidence="8">The sequence shown here is derived from an EMBL/GenBank/DDBJ whole genome shotgun (WGS) entry which is preliminary data.</text>
</comment>
<evidence type="ECO:0000256" key="3">
    <source>
        <dbReference type="ARBA" id="ARBA00022729"/>
    </source>
</evidence>
<proteinExistence type="inferred from homology"/>
<evidence type="ECO:0000256" key="6">
    <source>
        <dbReference type="ARBA" id="ARBA00023288"/>
    </source>
</evidence>
<evidence type="ECO:0000256" key="4">
    <source>
        <dbReference type="ARBA" id="ARBA00023136"/>
    </source>
</evidence>
<name>A0A367VAC1_9PROT</name>
<accession>A0A367VAC1</accession>
<dbReference type="Proteomes" id="UP000253061">
    <property type="component" value="Unassembled WGS sequence"/>
</dbReference>
<dbReference type="AlphaFoldDB" id="A0A367VAC1"/>
<keyword evidence="5" id="KW-0564">Palmitate</keyword>
<evidence type="ECO:0000256" key="7">
    <source>
        <dbReference type="SAM" id="SignalP"/>
    </source>
</evidence>
<comment type="similarity">
    <text evidence="1">Belongs to the EcnA/EcnB lipoprotein family.</text>
</comment>
<keyword evidence="6" id="KW-0449">Lipoprotein</keyword>
<evidence type="ECO:0000256" key="5">
    <source>
        <dbReference type="ARBA" id="ARBA00023139"/>
    </source>
</evidence>
<feature type="chain" id="PRO_5016694356" evidence="7">
    <location>
        <begin position="23"/>
        <end position="46"/>
    </location>
</feature>
<feature type="signal peptide" evidence="7">
    <location>
        <begin position="1"/>
        <end position="22"/>
    </location>
</feature>
<dbReference type="PROSITE" id="PS51257">
    <property type="entry name" value="PROKAR_LIPOPROTEIN"/>
    <property type="match status" value="1"/>
</dbReference>